<feature type="compositionally biased region" description="Basic and acidic residues" evidence="1">
    <location>
        <begin position="842"/>
        <end position="851"/>
    </location>
</feature>
<dbReference type="SUPFAM" id="SSF88713">
    <property type="entry name" value="Glycoside hydrolase/deacetylase"/>
    <property type="match status" value="1"/>
</dbReference>
<feature type="compositionally biased region" description="Polar residues" evidence="1">
    <location>
        <begin position="1195"/>
        <end position="1207"/>
    </location>
</feature>
<feature type="region of interest" description="Disordered" evidence="1">
    <location>
        <begin position="1324"/>
        <end position="1458"/>
    </location>
</feature>
<protein>
    <submittedName>
        <fullName evidence="3">Polysaccharide deacetylase</fullName>
    </submittedName>
</protein>
<feature type="compositionally biased region" description="Polar residues" evidence="1">
    <location>
        <begin position="982"/>
        <end position="996"/>
    </location>
</feature>
<feature type="compositionally biased region" description="Polar residues" evidence="1">
    <location>
        <begin position="1419"/>
        <end position="1458"/>
    </location>
</feature>
<feature type="region of interest" description="Disordered" evidence="1">
    <location>
        <begin position="416"/>
        <end position="637"/>
    </location>
</feature>
<feature type="compositionally biased region" description="Polar residues" evidence="1">
    <location>
        <begin position="909"/>
        <end position="931"/>
    </location>
</feature>
<dbReference type="InterPro" id="IPR002509">
    <property type="entry name" value="NODB_dom"/>
</dbReference>
<feature type="compositionally biased region" description="Gly residues" evidence="1">
    <location>
        <begin position="33"/>
        <end position="44"/>
    </location>
</feature>
<feature type="region of interest" description="Disordered" evidence="1">
    <location>
        <begin position="1049"/>
        <end position="1081"/>
    </location>
</feature>
<dbReference type="InterPro" id="IPR002557">
    <property type="entry name" value="Chitin-bd_dom"/>
</dbReference>
<feature type="compositionally biased region" description="Basic and acidic residues" evidence="1">
    <location>
        <begin position="1500"/>
        <end position="1518"/>
    </location>
</feature>
<feature type="compositionally biased region" description="Polar residues" evidence="1">
    <location>
        <begin position="859"/>
        <end position="885"/>
    </location>
</feature>
<dbReference type="Gene3D" id="3.20.20.370">
    <property type="entry name" value="Glycoside hydrolase/deacetylase"/>
    <property type="match status" value="1"/>
</dbReference>
<feature type="compositionally biased region" description="Polar residues" evidence="1">
    <location>
        <begin position="289"/>
        <end position="308"/>
    </location>
</feature>
<name>A0ABN7AL28_9HEMI</name>
<feature type="compositionally biased region" description="Acidic residues" evidence="1">
    <location>
        <begin position="787"/>
        <end position="830"/>
    </location>
</feature>
<feature type="compositionally biased region" description="Polar residues" evidence="1">
    <location>
        <begin position="1752"/>
        <end position="1762"/>
    </location>
</feature>
<feature type="compositionally biased region" description="Basic and acidic residues" evidence="1">
    <location>
        <begin position="130"/>
        <end position="144"/>
    </location>
</feature>
<feature type="domain" description="Chitin-binding type-2" evidence="2">
    <location>
        <begin position="47"/>
        <end position="102"/>
    </location>
</feature>
<evidence type="ECO:0000313" key="4">
    <source>
        <dbReference type="Proteomes" id="UP001307889"/>
    </source>
</evidence>
<accession>A0ABN7AL28</accession>
<feature type="compositionally biased region" description="Polar residues" evidence="1">
    <location>
        <begin position="347"/>
        <end position="358"/>
    </location>
</feature>
<feature type="region of interest" description="Disordered" evidence="1">
    <location>
        <begin position="167"/>
        <end position="194"/>
    </location>
</feature>
<feature type="compositionally biased region" description="Polar residues" evidence="1">
    <location>
        <begin position="1820"/>
        <end position="1847"/>
    </location>
</feature>
<organism evidence="3 4">
    <name type="scientific">Nesidiocoris tenuis</name>
    <dbReference type="NCBI Taxonomy" id="355587"/>
    <lineage>
        <taxon>Eukaryota</taxon>
        <taxon>Metazoa</taxon>
        <taxon>Ecdysozoa</taxon>
        <taxon>Arthropoda</taxon>
        <taxon>Hexapoda</taxon>
        <taxon>Insecta</taxon>
        <taxon>Pterygota</taxon>
        <taxon>Neoptera</taxon>
        <taxon>Paraneoptera</taxon>
        <taxon>Hemiptera</taxon>
        <taxon>Heteroptera</taxon>
        <taxon>Panheteroptera</taxon>
        <taxon>Cimicomorpha</taxon>
        <taxon>Miridae</taxon>
        <taxon>Dicyphina</taxon>
        <taxon>Nesidiocoris</taxon>
    </lineage>
</organism>
<feature type="compositionally biased region" description="Basic and acidic residues" evidence="1">
    <location>
        <begin position="1675"/>
        <end position="1741"/>
    </location>
</feature>
<feature type="compositionally biased region" description="Basic and acidic residues" evidence="1">
    <location>
        <begin position="529"/>
        <end position="541"/>
    </location>
</feature>
<feature type="compositionally biased region" description="Low complexity" evidence="1">
    <location>
        <begin position="1055"/>
        <end position="1070"/>
    </location>
</feature>
<proteinExistence type="predicted"/>
<reference evidence="3 4" key="1">
    <citation type="submission" date="2023-09" db="EMBL/GenBank/DDBJ databases">
        <title>Nesidiocoris tenuis whole genome shotgun sequence.</title>
        <authorList>
            <person name="Shibata T."/>
            <person name="Shimoda M."/>
            <person name="Kobayashi T."/>
            <person name="Uehara T."/>
        </authorList>
    </citation>
    <scope>NUCLEOTIDE SEQUENCE [LARGE SCALE GENOMIC DNA]</scope>
    <source>
        <strain evidence="3 4">Japan</strain>
    </source>
</reference>
<feature type="compositionally biased region" description="Basic and acidic residues" evidence="1">
    <location>
        <begin position="273"/>
        <end position="286"/>
    </location>
</feature>
<feature type="compositionally biased region" description="Basic and acidic residues" evidence="1">
    <location>
        <begin position="1"/>
        <end position="18"/>
    </location>
</feature>
<feature type="compositionally biased region" description="Polar residues" evidence="1">
    <location>
        <begin position="609"/>
        <end position="624"/>
    </location>
</feature>
<dbReference type="SUPFAM" id="SSF57625">
    <property type="entry name" value="Invertebrate chitin-binding proteins"/>
    <property type="match status" value="1"/>
</dbReference>
<dbReference type="Pfam" id="PF01522">
    <property type="entry name" value="Polysacc_deac_1"/>
    <property type="match status" value="1"/>
</dbReference>
<feature type="compositionally biased region" description="Low complexity" evidence="1">
    <location>
        <begin position="548"/>
        <end position="561"/>
    </location>
</feature>
<dbReference type="InterPro" id="IPR036508">
    <property type="entry name" value="Chitin-bd_dom_sf"/>
</dbReference>
<feature type="region of interest" description="Disordered" evidence="1">
    <location>
        <begin position="109"/>
        <end position="144"/>
    </location>
</feature>
<dbReference type="PROSITE" id="PS50940">
    <property type="entry name" value="CHIT_BIND_II"/>
    <property type="match status" value="1"/>
</dbReference>
<dbReference type="SMART" id="SM00494">
    <property type="entry name" value="ChtBD2"/>
    <property type="match status" value="1"/>
</dbReference>
<feature type="compositionally biased region" description="Acidic residues" evidence="1">
    <location>
        <begin position="442"/>
        <end position="464"/>
    </location>
</feature>
<feature type="compositionally biased region" description="Basic and acidic residues" evidence="1">
    <location>
        <begin position="1862"/>
        <end position="1871"/>
    </location>
</feature>
<dbReference type="CDD" id="cd06503">
    <property type="entry name" value="ATP-synt_Fo_b"/>
    <property type="match status" value="2"/>
</dbReference>
<feature type="region of interest" description="Disordered" evidence="1">
    <location>
        <begin position="1164"/>
        <end position="1250"/>
    </location>
</feature>
<feature type="compositionally biased region" description="Polar residues" evidence="1">
    <location>
        <begin position="1164"/>
        <end position="1180"/>
    </location>
</feature>
<evidence type="ECO:0000256" key="1">
    <source>
        <dbReference type="SAM" id="MobiDB-lite"/>
    </source>
</evidence>
<feature type="compositionally biased region" description="Pro residues" evidence="1">
    <location>
        <begin position="245"/>
        <end position="255"/>
    </location>
</feature>
<dbReference type="Pfam" id="PF01607">
    <property type="entry name" value="CBM_14"/>
    <property type="match status" value="1"/>
</dbReference>
<feature type="compositionally biased region" description="Basic and acidic residues" evidence="1">
    <location>
        <begin position="465"/>
        <end position="480"/>
    </location>
</feature>
<feature type="compositionally biased region" description="Basic and acidic residues" evidence="1">
    <location>
        <begin position="1181"/>
        <end position="1192"/>
    </location>
</feature>
<dbReference type="InterPro" id="IPR052740">
    <property type="entry name" value="CE4"/>
</dbReference>
<evidence type="ECO:0000313" key="3">
    <source>
        <dbReference type="EMBL" id="BES91606.1"/>
    </source>
</evidence>
<sequence length="2325" mass="264665">MDEAAAHTFHEAPLRVEGGESGNVSPRRRSPQGSGGGGGSGGGTQVDFDCPEEFGYYAHPSDCTQYYVCVFGGALLESCTGGLMYSHELQTCDWPRNVGCAPGTTASQQVQQIQPETRQRQSSIQQQPQQRERITQQQIPKHDLYTEDEQLGVEELDADRQQRVYRGQPQAIGQVQSDRDALSTHSNAIPIPGRDKLSVVSYGTQQQYTSQDGRLDSYDSSPISWSSFQPRIVHHRRPQLLPSMYPSPQPPPPHARPTHNHQVNLRPRPYHRRPNEYKYDSPDMKLTKHTSASSTLKPSPVDPSSTFKPNLRPQPVNPSYSPPDEANYYHTSSKQSTFRPSFGPPAYQQNHPSQIKHYQTQRPREREPTTQRPPTSYRSQVTKPPLEYPSSSTLRTFTERKPTSYVYASNNMHKESGLQLNHQPHTSEKVEDEGGGGSSSDPSDDEEEYEDDDEDEEEEDGTNEEQDRTKEEESREKNKSNENASVSKNSNENTFRPKFPDPPSGFYKDISSASVSSDEKNPFASPDFDFDKFLDELRDHPPAYTTPKSYFESASSSKESFPGNNYYYPKGTTPKYHSSVKDSIHKYPPHKEQTPKYVPANSYKPAGYYQSSKDSPYKSNYHTGETSPKYSSTYSSYPKESNKYGYQTLKQGPAMYYKPSSSAEQTTSKYFYSTLKENFNKYGNSNYSSPVQTTPITYDGFYPSKPYYGQTPSYQNNQHHGVVKSTTNSPFRISHPSLTTDRPMPVRHHQYYDDYVGGRGKNSSYVRQPKPPLAPMEPTRLQNIDSDSPEDEEEYSDENGEYEYDDDEEEGSEDEEDSNEDEYEDEEDEGSSNNEDASVTQERPESNESLRPRKPNPPASSSEYPTSTIKYTQNPKYFENSTPKQPNKPHFDRGRCSTIRGRTRCADYPSSTSTTALDQQLSLLYSTSTTFRPEDHQSNEYSSNEPTSQRPAGRLRMRRPTSPLPSPSPSTSATLSAPAHVFTSTYGTNSSRQTPMLLSPSYPKASTEPVSVAAVKPKQRQNRNKPVLSEETDMGDKGQTLRALTQMRASVTPSQQQYVQQQTTQQQQTTPPRAYNQSRYQSQYEPQFYSLYDEDVDLYKEIGDYSQYNGQSNNNQYRNQKKPQIEIVQQEPARGSTYSKNKYNSQSDIYQSVTPQDYESYSIQSNDDLGYQTQQQTKNTIRSEVKETDGRYRSLVSTASPQSESKATSQRTDQQEQQQQTDSTTPKLVTTPLPEGPNNPQKTNDSPAPLKIGTVVNTPSPFKLPDTKDDQPVNLLTRGHFIVREPELVTQLVVDITPKPNRNRAESPVQQRTISIRVPQAAIDSNKFTAQDEPKPRPTPIRASESAEWNGFRVGNNAEVRSNHQDLDQDINRRPSQRVADSIKIREEYLRQREEASRGTESQSSRTRVPGRKVPETTGRGSSRYQDTPYEQGQYADSQNAQPTPLTGEQPRLQVTQSPPFVDEGQKYRADVEEQQKYVQAADRNARIQAQLRALGNRDSVGREAGPDSRRQEELKRKAYEEARARQIDEAEREAREQVRLRQFEEARRKQVEEAERVAKELSERKEREEAQRRAAILEMRRKQVEEAERKANEEARIKAMEEEARRRAEEEALRERQILEARRAKEEAERKQAIEEAQRRAAVEEARRAAIEEARRKAAIEEAERRRAIEEAARRQAIEEAQRRAAVDEARRKAALEEAAREEALKKAKIEEEEEAKQKAADESRRRYLENQRQLEENLSRRRLPARPVEQDTSLTYNSKPSYEATERYKPTSRGSSGFRIVVDSTEPPRGFTVTRPPKKYVSRNSTLINELYLNEQSTTLSNDERTNSVTPNSLLQTSPGRTYTENARKTLDTPIPISKSDPDYTDKTVRVRPTSYETQSTPGLTRGNNRHRGSQSYTLSPNDAEPAPQPNRGTPAAPRVRPTLKPSTTVVGKASEYLDIFRYPARRPDNVYPTPQPDKTAAKCRKDVCLLPDCSCGGKDIPGDLPLEETPQIVLLTFDDSVNDLNKGLYEDLFERGRVNPNGCPISATFYVSHEWTDYGQVQNLYATGHEIASHSVSHSFGEQFSQKKWTKEIAGQREILAAYGGVRLEDIRGMRAPFLAVGGNKMFKMLHDSNFTYDSSMPVYENKPPSWPYTMDYKIFHDCMIPPCPTKSYPGVWEVPMVMWQDLNGGRCSMGDACSNPPTAEGVYKMLIKNFERHFTTNRAPFGLFYHAAWFTQPHHKEGFIAFLDTINKMPEVWLVTNWQAIQWVRDPTPIPRVNNFAPFSCDYPERPKKCNNPKVCNLWHKSGVRYMRTCQPCPDVYPWTGKSGIRNSRVDNEIINE</sequence>
<feature type="region of interest" description="Disordered" evidence="1">
    <location>
        <begin position="1"/>
        <end position="46"/>
    </location>
</feature>
<dbReference type="CDD" id="cd10975">
    <property type="entry name" value="CE4_CDA_like_2"/>
    <property type="match status" value="1"/>
</dbReference>
<dbReference type="EMBL" id="AP028911">
    <property type="protein sequence ID" value="BES91606.1"/>
    <property type="molecule type" value="Genomic_DNA"/>
</dbReference>
<feature type="region of interest" description="Disordered" evidence="1">
    <location>
        <begin position="1494"/>
        <end position="1518"/>
    </location>
</feature>
<feature type="region of interest" description="Disordered" evidence="1">
    <location>
        <begin position="240"/>
        <end position="399"/>
    </location>
</feature>
<feature type="compositionally biased region" description="Polar residues" evidence="1">
    <location>
        <begin position="1877"/>
        <end position="1889"/>
    </location>
</feature>
<feature type="compositionally biased region" description="Basic and acidic residues" evidence="1">
    <location>
        <begin position="1381"/>
        <end position="1398"/>
    </location>
</feature>
<feature type="region of interest" description="Disordered" evidence="1">
    <location>
        <begin position="1820"/>
        <end position="1931"/>
    </location>
</feature>
<dbReference type="Gene3D" id="2.170.140.10">
    <property type="entry name" value="Chitin binding domain"/>
    <property type="match status" value="1"/>
</dbReference>
<feature type="compositionally biased region" description="Low complexity" evidence="1">
    <location>
        <begin position="625"/>
        <end position="637"/>
    </location>
</feature>
<feature type="compositionally biased region" description="Polar residues" evidence="1">
    <location>
        <begin position="939"/>
        <end position="950"/>
    </location>
</feature>
<gene>
    <name evidence="3" type="ORF">NTJ_04414</name>
</gene>
<feature type="region of interest" description="Disordered" evidence="1">
    <location>
        <begin position="708"/>
        <end position="1037"/>
    </location>
</feature>
<dbReference type="PANTHER" id="PTHR45985:SF12">
    <property type="entry name" value="CHITIN DEACETYLASE-LIKE 5, ISOFORM B"/>
    <property type="match status" value="1"/>
</dbReference>
<keyword evidence="4" id="KW-1185">Reference proteome</keyword>
<feature type="compositionally biased region" description="Basic and acidic residues" evidence="1">
    <location>
        <begin position="1361"/>
        <end position="1373"/>
    </location>
</feature>
<dbReference type="InterPro" id="IPR011330">
    <property type="entry name" value="Glyco_hydro/deAcase_b/a-brl"/>
</dbReference>
<feature type="compositionally biased region" description="Low complexity" evidence="1">
    <location>
        <begin position="1208"/>
        <end position="1225"/>
    </location>
</feature>
<evidence type="ECO:0000259" key="2">
    <source>
        <dbReference type="PROSITE" id="PS50940"/>
    </source>
</evidence>
<dbReference type="PANTHER" id="PTHR45985">
    <property type="match status" value="1"/>
</dbReference>
<feature type="compositionally biased region" description="Polar residues" evidence="1">
    <location>
        <begin position="329"/>
        <end position="339"/>
    </location>
</feature>
<feature type="region of interest" description="Disordered" evidence="1">
    <location>
        <begin position="1675"/>
        <end position="1795"/>
    </location>
</feature>
<dbReference type="Proteomes" id="UP001307889">
    <property type="component" value="Chromosome 3"/>
</dbReference>
<feature type="compositionally biased region" description="Basic and acidic residues" evidence="1">
    <location>
        <begin position="579"/>
        <end position="594"/>
    </location>
</feature>
<feature type="compositionally biased region" description="Polar residues" evidence="1">
    <location>
        <begin position="710"/>
        <end position="740"/>
    </location>
</feature>
<feature type="compositionally biased region" description="Low complexity" evidence="1">
    <location>
        <begin position="120"/>
        <end position="129"/>
    </location>
</feature>
<feature type="compositionally biased region" description="Low complexity" evidence="1">
    <location>
        <begin position="969"/>
        <end position="979"/>
    </location>
</feature>